<sequence>ARRPRRDRVGARRPQLERAAAGAAGQPDRGTAAGGLPGDPSVPAAVRLARRFPAHLVPRPAAARGDHRGRDDVSGRDAPTPVPGPGQAAAREGRPPDDPPRAAPHPGAADGHRLPGRRRRRRQDGGRAARRRRRRGDARAAGAPADPRRLEARDAAGRL</sequence>
<feature type="non-terminal residue" evidence="2">
    <location>
        <position position="1"/>
    </location>
</feature>
<name>A0A6J4N216_9ACTN</name>
<gene>
    <name evidence="2" type="ORF">AVDCRST_MAG32-791</name>
</gene>
<evidence type="ECO:0000313" key="2">
    <source>
        <dbReference type="EMBL" id="CAA9372100.1"/>
    </source>
</evidence>
<feature type="region of interest" description="Disordered" evidence="1">
    <location>
        <begin position="1"/>
        <end position="159"/>
    </location>
</feature>
<dbReference type="EMBL" id="CADCUM010000034">
    <property type="protein sequence ID" value="CAA9372100.1"/>
    <property type="molecule type" value="Genomic_DNA"/>
</dbReference>
<evidence type="ECO:0000256" key="1">
    <source>
        <dbReference type="SAM" id="MobiDB-lite"/>
    </source>
</evidence>
<feature type="non-terminal residue" evidence="2">
    <location>
        <position position="159"/>
    </location>
</feature>
<organism evidence="2">
    <name type="scientific">uncultured Nocardioides sp</name>
    <dbReference type="NCBI Taxonomy" id="198441"/>
    <lineage>
        <taxon>Bacteria</taxon>
        <taxon>Bacillati</taxon>
        <taxon>Actinomycetota</taxon>
        <taxon>Actinomycetes</taxon>
        <taxon>Propionibacteriales</taxon>
        <taxon>Nocardioidaceae</taxon>
        <taxon>Nocardioides</taxon>
        <taxon>environmental samples</taxon>
    </lineage>
</organism>
<feature type="compositionally biased region" description="Basic and acidic residues" evidence="1">
    <location>
        <begin position="64"/>
        <end position="75"/>
    </location>
</feature>
<reference evidence="2" key="1">
    <citation type="submission" date="2020-02" db="EMBL/GenBank/DDBJ databases">
        <authorList>
            <person name="Meier V. D."/>
        </authorList>
    </citation>
    <scope>NUCLEOTIDE SEQUENCE</scope>
    <source>
        <strain evidence="2">AVDCRST_MAG32</strain>
    </source>
</reference>
<feature type="compositionally biased region" description="Basic and acidic residues" evidence="1">
    <location>
        <begin position="91"/>
        <end position="100"/>
    </location>
</feature>
<protein>
    <submittedName>
        <fullName evidence="2">Uncharacterized protein</fullName>
    </submittedName>
</protein>
<feature type="compositionally biased region" description="Basic and acidic residues" evidence="1">
    <location>
        <begin position="7"/>
        <end position="16"/>
    </location>
</feature>
<proteinExistence type="predicted"/>
<accession>A0A6J4N216</accession>
<dbReference type="AlphaFoldDB" id="A0A6J4N216"/>
<feature type="compositionally biased region" description="Basic and acidic residues" evidence="1">
    <location>
        <begin position="146"/>
        <end position="159"/>
    </location>
</feature>
<feature type="compositionally biased region" description="Basic residues" evidence="1">
    <location>
        <begin position="114"/>
        <end position="136"/>
    </location>
</feature>